<name>A0AAE1VP59_9SOLA</name>
<dbReference type="CDD" id="cd18322">
    <property type="entry name" value="BTB_POZ_SKP1"/>
    <property type="match status" value="1"/>
</dbReference>
<reference evidence="7" key="1">
    <citation type="submission" date="2023-12" db="EMBL/GenBank/DDBJ databases">
        <title>Genome assembly of Anisodus tanguticus.</title>
        <authorList>
            <person name="Wang Y.-J."/>
        </authorList>
    </citation>
    <scope>NUCLEOTIDE SEQUENCE</scope>
    <source>
        <strain evidence="7">KB-2021</strain>
        <tissue evidence="7">Leaf</tissue>
    </source>
</reference>
<dbReference type="GO" id="GO:0009867">
    <property type="term" value="P:jasmonic acid mediated signaling pathway"/>
    <property type="evidence" value="ECO:0007669"/>
    <property type="project" value="UniProtKB-ARBA"/>
</dbReference>
<evidence type="ECO:0000256" key="4">
    <source>
        <dbReference type="PIRNR" id="PIRNR028729"/>
    </source>
</evidence>
<dbReference type="InterPro" id="IPR016072">
    <property type="entry name" value="Skp1_comp_dimer"/>
</dbReference>
<protein>
    <recommendedName>
        <fullName evidence="4">SKP1-like protein</fullName>
    </recommendedName>
</protein>
<organism evidence="7 8">
    <name type="scientific">Anisodus tanguticus</name>
    <dbReference type="NCBI Taxonomy" id="243964"/>
    <lineage>
        <taxon>Eukaryota</taxon>
        <taxon>Viridiplantae</taxon>
        <taxon>Streptophyta</taxon>
        <taxon>Embryophyta</taxon>
        <taxon>Tracheophyta</taxon>
        <taxon>Spermatophyta</taxon>
        <taxon>Magnoliopsida</taxon>
        <taxon>eudicotyledons</taxon>
        <taxon>Gunneridae</taxon>
        <taxon>Pentapetalae</taxon>
        <taxon>asterids</taxon>
        <taxon>lamiids</taxon>
        <taxon>Solanales</taxon>
        <taxon>Solanaceae</taxon>
        <taxon>Solanoideae</taxon>
        <taxon>Hyoscyameae</taxon>
        <taxon>Anisodus</taxon>
    </lineage>
</organism>
<dbReference type="InterPro" id="IPR001232">
    <property type="entry name" value="SKP1-like"/>
</dbReference>
<dbReference type="Pfam" id="PF03931">
    <property type="entry name" value="Skp1_POZ"/>
    <property type="match status" value="1"/>
</dbReference>
<gene>
    <name evidence="7" type="ORF">RND71_014940</name>
</gene>
<comment type="pathway">
    <text evidence="1 4">Protein modification; protein ubiquitination.</text>
</comment>
<dbReference type="GO" id="GO:0016567">
    <property type="term" value="P:protein ubiquitination"/>
    <property type="evidence" value="ECO:0007669"/>
    <property type="project" value="UniProtKB-UniRule"/>
</dbReference>
<comment type="subunit">
    <text evidence="4">Part of a SCF (SKP1-cullin-F-box) protein ligase complex.</text>
</comment>
<feature type="domain" description="SKP1 component POZ" evidence="6">
    <location>
        <begin position="10"/>
        <end position="66"/>
    </location>
</feature>
<dbReference type="EMBL" id="JAVYJV010000007">
    <property type="protein sequence ID" value="KAK4367060.1"/>
    <property type="molecule type" value="Genomic_DNA"/>
</dbReference>
<dbReference type="InterPro" id="IPR036296">
    <property type="entry name" value="SKP1-like_dim_sf"/>
</dbReference>
<dbReference type="AlphaFoldDB" id="A0AAE1VP59"/>
<proteinExistence type="inferred from homology"/>
<evidence type="ECO:0000313" key="8">
    <source>
        <dbReference type="Proteomes" id="UP001291623"/>
    </source>
</evidence>
<keyword evidence="3 4" id="KW-0833">Ubl conjugation pathway</keyword>
<sequence>MASTSQESKILILKSSEGVEFEIEESMAVQSGTIKNMVEDDCTVFPLPNVDTKTLIKIIEYIKKHADAEKTDSNEDEIKTFDKEFVKITIHDLFELVLAANYLHISSLMDLLCRTIADRIKNKSYEAVRKIFNITIDYTAEEEAQVRKEHAWAHEGEEFDEFVD</sequence>
<dbReference type="PIRSF" id="PIRSF028729">
    <property type="entry name" value="E3_ubiquit_lig_SCF_Skp"/>
    <property type="match status" value="1"/>
</dbReference>
<dbReference type="SUPFAM" id="SSF81382">
    <property type="entry name" value="Skp1 dimerisation domain-like"/>
    <property type="match status" value="1"/>
</dbReference>
<dbReference type="GO" id="GO:0006511">
    <property type="term" value="P:ubiquitin-dependent protein catabolic process"/>
    <property type="evidence" value="ECO:0007669"/>
    <property type="project" value="InterPro"/>
</dbReference>
<dbReference type="SUPFAM" id="SSF54695">
    <property type="entry name" value="POZ domain"/>
    <property type="match status" value="1"/>
</dbReference>
<evidence type="ECO:0000313" key="7">
    <source>
        <dbReference type="EMBL" id="KAK4367060.1"/>
    </source>
</evidence>
<dbReference type="InterPro" id="IPR016073">
    <property type="entry name" value="Skp1_comp_POZ"/>
</dbReference>
<evidence type="ECO:0000256" key="3">
    <source>
        <dbReference type="ARBA" id="ARBA00022786"/>
    </source>
</evidence>
<evidence type="ECO:0000256" key="1">
    <source>
        <dbReference type="ARBA" id="ARBA00004906"/>
    </source>
</evidence>
<dbReference type="Gene3D" id="3.30.710.10">
    <property type="entry name" value="Potassium Channel Kv1.1, Chain A"/>
    <property type="match status" value="1"/>
</dbReference>
<dbReference type="InterPro" id="IPR011333">
    <property type="entry name" value="SKP1/BTB/POZ_sf"/>
</dbReference>
<comment type="similarity">
    <text evidence="2 4">Belongs to the SKP1 family.</text>
</comment>
<dbReference type="Proteomes" id="UP001291623">
    <property type="component" value="Unassembled WGS sequence"/>
</dbReference>
<keyword evidence="8" id="KW-1185">Reference proteome</keyword>
<feature type="domain" description="SKP1 component dimerisation" evidence="5">
    <location>
        <begin position="107"/>
        <end position="153"/>
    </location>
</feature>
<dbReference type="PANTHER" id="PTHR11165">
    <property type="entry name" value="SKP1"/>
    <property type="match status" value="1"/>
</dbReference>
<evidence type="ECO:0000259" key="6">
    <source>
        <dbReference type="Pfam" id="PF03931"/>
    </source>
</evidence>
<comment type="function">
    <text evidence="4">Involved in ubiquitination and subsequent proteasomal degradation of target proteins. Together with CUL1, RBX1 and a F-box protein, it forms a SCF E3 ubiquitin ligase complex. The functional specificity of this complex depends on the type of F-box protein. In the SCF complex, it serves as an adapter that links the F-box protein to CUL1.</text>
</comment>
<evidence type="ECO:0000259" key="5">
    <source>
        <dbReference type="Pfam" id="PF01466"/>
    </source>
</evidence>
<accession>A0AAE1VP59</accession>
<comment type="caution">
    <text evidence="7">The sequence shown here is derived from an EMBL/GenBank/DDBJ whole genome shotgun (WGS) entry which is preliminary data.</text>
</comment>
<dbReference type="SMART" id="SM00512">
    <property type="entry name" value="Skp1"/>
    <property type="match status" value="1"/>
</dbReference>
<dbReference type="Pfam" id="PF01466">
    <property type="entry name" value="Skp1"/>
    <property type="match status" value="1"/>
</dbReference>
<dbReference type="InterPro" id="IPR016897">
    <property type="entry name" value="SKP1"/>
</dbReference>
<evidence type="ECO:0000256" key="2">
    <source>
        <dbReference type="ARBA" id="ARBA00009993"/>
    </source>
</evidence>